<feature type="binding site" evidence="7">
    <location>
        <position position="225"/>
    </location>
    <ligand>
        <name>L-glutamine</name>
        <dbReference type="ChEBI" id="CHEBI:58359"/>
    </ligand>
</feature>
<keyword evidence="12" id="KW-1185">Reference proteome</keyword>
<accession>A0A5C4MN25</accession>
<organism evidence="11 12">
    <name type="scientific">Rubellimicrobium rubrum</name>
    <dbReference type="NCBI Taxonomy" id="2585369"/>
    <lineage>
        <taxon>Bacteria</taxon>
        <taxon>Pseudomonadati</taxon>
        <taxon>Pseudomonadota</taxon>
        <taxon>Alphaproteobacteria</taxon>
        <taxon>Rhodobacterales</taxon>
        <taxon>Roseobacteraceae</taxon>
        <taxon>Rubellimicrobium</taxon>
    </lineage>
</organism>
<feature type="binding site" evidence="7">
    <location>
        <position position="507"/>
    </location>
    <ligand>
        <name>deamido-NAD(+)</name>
        <dbReference type="ChEBI" id="CHEBI:58437"/>
        <note>ligand shared between two neighboring subunits</note>
    </ligand>
</feature>
<reference evidence="11 12" key="1">
    <citation type="submission" date="2019-06" db="EMBL/GenBank/DDBJ databases">
        <title>YIM 131921 draft genome.</title>
        <authorList>
            <person name="Jiang L."/>
        </authorList>
    </citation>
    <scope>NUCLEOTIDE SEQUENCE [LARGE SCALE GENOMIC DNA]</scope>
    <source>
        <strain evidence="11 12">YIM 131921</strain>
    </source>
</reference>
<sequence>MPQGRDEDDRGDAGLTDRTGPDHFHAMHRHGFVRVASSTPRVRPADVGFNCDAILAEARRAHEVGVDLVVYPELCVSSYAIDDLHMQTALLDAVEGAIAAIVEASRNLSPVLLIGAPLRHEGRLYNCAVVVARGVILGVVPKSFLPNYREYYEKRWFAHGRNIRSQTIRVAERDAPFGSDLIFEAADLPGFVFHVEICEDYWATIPPSSEAALAGAVILTNLSASNIVIGKSDDRHMLCRAQSARAFAAYAYSAAGPGESTTDLAWDGQGAIYELGDLMAESERFSLEPVLCMADIDTQRILNERLRTGTFADAAEHARRSGGVFRRVTFDHQPHFRDVGLIRKIRRFPYVPNRASHLDLDCYEAFNIQVEGLRRRFEATSGTTMVIGVSGGLDSTHALIVAAKVCDRLNIPRSTILGFTMPGFATGETTKSNAWKLMRALGITAAEIDIRPAARQMLADMGHPFASGAPQYDITFENVQAGLRTDYLFRLANQRNGFVIGTGDLSEMALGWCTYGVGDQMSHYAVNSGVPKTLIQYLIRWAVRSNQFDPETDAVLEAILGTTISPELIPADDEAGMQSTEDKIGPYELHDFFLFHIMRYGLPPSKVAFLAWHAWREASAGLWPHEFPDSLKRQYDLATIRKWMESFLWRFFTTSQFKRSALPNGPKVSAGGSLSPRGDWRAPSDSVATVWLEELRRSVPEA</sequence>
<dbReference type="GO" id="GO:0005524">
    <property type="term" value="F:ATP binding"/>
    <property type="evidence" value="ECO:0007669"/>
    <property type="project" value="UniProtKB-UniRule"/>
</dbReference>
<evidence type="ECO:0000256" key="8">
    <source>
        <dbReference type="PIRNR" id="PIRNR006630"/>
    </source>
</evidence>
<evidence type="ECO:0000256" key="6">
    <source>
        <dbReference type="ARBA" id="ARBA00023027"/>
    </source>
</evidence>
<feature type="binding site" evidence="7">
    <location>
        <position position="231"/>
    </location>
    <ligand>
        <name>L-glutamine</name>
        <dbReference type="ChEBI" id="CHEBI:58359"/>
    </ligand>
</feature>
<comment type="function">
    <text evidence="7">Catalyzes the ATP-dependent amidation of deamido-NAD to form NAD. Uses L-glutamine as a nitrogen source.</text>
</comment>
<evidence type="ECO:0000256" key="2">
    <source>
        <dbReference type="ARBA" id="ARBA00007145"/>
    </source>
</evidence>
<dbReference type="EMBL" id="VDFU01000029">
    <property type="protein sequence ID" value="TNC46980.1"/>
    <property type="molecule type" value="Genomic_DNA"/>
</dbReference>
<protein>
    <recommendedName>
        <fullName evidence="7 8">Glutamine-dependent NAD(+) synthetase</fullName>
        <ecNumber evidence="7 8">6.3.5.1</ecNumber>
    </recommendedName>
    <alternativeName>
        <fullName evidence="7 8">NAD(+) synthase [glutamine-hydrolyzing]</fullName>
    </alternativeName>
</protein>
<evidence type="ECO:0000256" key="3">
    <source>
        <dbReference type="ARBA" id="ARBA00022598"/>
    </source>
</evidence>
<evidence type="ECO:0000256" key="4">
    <source>
        <dbReference type="ARBA" id="ARBA00022741"/>
    </source>
</evidence>
<dbReference type="EC" id="6.3.5.1" evidence="7 8"/>
<feature type="binding site" evidence="7">
    <location>
        <position position="148"/>
    </location>
    <ligand>
        <name>L-glutamine</name>
        <dbReference type="ChEBI" id="CHEBI:58359"/>
    </ligand>
</feature>
<feature type="compositionally biased region" description="Basic and acidic residues" evidence="9">
    <location>
        <begin position="1"/>
        <end position="12"/>
    </location>
</feature>
<dbReference type="InterPro" id="IPR014445">
    <property type="entry name" value="Gln-dep_NAD_synthase"/>
</dbReference>
<dbReference type="Pfam" id="PF02540">
    <property type="entry name" value="NAD_synthase"/>
    <property type="match status" value="1"/>
</dbReference>
<dbReference type="SUPFAM" id="SSF56317">
    <property type="entry name" value="Carbon-nitrogen hydrolase"/>
    <property type="match status" value="1"/>
</dbReference>
<dbReference type="Gene3D" id="3.40.50.620">
    <property type="entry name" value="HUPs"/>
    <property type="match status" value="1"/>
</dbReference>
<evidence type="ECO:0000313" key="11">
    <source>
        <dbReference type="EMBL" id="TNC46980.1"/>
    </source>
</evidence>
<feature type="active site" description="Nucleophile; for glutaminase activity" evidence="7">
    <location>
        <position position="198"/>
    </location>
</feature>
<feature type="binding site" evidence="7">
    <location>
        <position position="478"/>
    </location>
    <ligand>
        <name>deamido-NAD(+)</name>
        <dbReference type="ChEBI" id="CHEBI:58437"/>
        <note>ligand shared between two neighboring subunits</note>
    </ligand>
</feature>
<evidence type="ECO:0000256" key="5">
    <source>
        <dbReference type="ARBA" id="ARBA00022840"/>
    </source>
</evidence>
<dbReference type="Pfam" id="PF00795">
    <property type="entry name" value="CN_hydrolase"/>
    <property type="match status" value="1"/>
</dbReference>
<dbReference type="FunFam" id="1.10.10.1140:FF:000001">
    <property type="entry name" value="Glutamine-dependent NAD(+) synthetase"/>
    <property type="match status" value="1"/>
</dbReference>
<dbReference type="InterPro" id="IPR014729">
    <property type="entry name" value="Rossmann-like_a/b/a_fold"/>
</dbReference>
<dbReference type="GO" id="GO:0003952">
    <property type="term" value="F:NAD+ synthase (glutamine-hydrolyzing) activity"/>
    <property type="evidence" value="ECO:0007669"/>
    <property type="project" value="UniProtKB-UniRule"/>
</dbReference>
<dbReference type="CDD" id="cd00553">
    <property type="entry name" value="NAD_synthase"/>
    <property type="match status" value="1"/>
</dbReference>
<name>A0A5C4MN25_9RHOB</name>
<dbReference type="InterPro" id="IPR036526">
    <property type="entry name" value="C-N_Hydrolase_sf"/>
</dbReference>
<feature type="binding site" evidence="7">
    <location>
        <position position="502"/>
    </location>
    <ligand>
        <name>ATP</name>
        <dbReference type="ChEBI" id="CHEBI:30616"/>
    </ligand>
</feature>
<feature type="binding site" evidence="7">
    <location>
        <position position="658"/>
    </location>
    <ligand>
        <name>deamido-NAD(+)</name>
        <dbReference type="ChEBI" id="CHEBI:58437"/>
        <note>ligand shared between two neighboring subunits</note>
    </ligand>
</feature>
<dbReference type="PIRSF" id="PIRSF006630">
    <property type="entry name" value="NADS_GAT"/>
    <property type="match status" value="1"/>
</dbReference>
<dbReference type="NCBIfam" id="NF002730">
    <property type="entry name" value="PRK02628.1"/>
    <property type="match status" value="1"/>
</dbReference>
<feature type="active site" description="For glutaminase activity" evidence="7">
    <location>
        <position position="142"/>
    </location>
</feature>
<evidence type="ECO:0000256" key="1">
    <source>
        <dbReference type="ARBA" id="ARBA00005188"/>
    </source>
</evidence>
<evidence type="ECO:0000313" key="12">
    <source>
        <dbReference type="Proteomes" id="UP000305887"/>
    </source>
</evidence>
<keyword evidence="6 7" id="KW-0520">NAD</keyword>
<dbReference type="InterPro" id="IPR041856">
    <property type="entry name" value="NAD+_synth_C"/>
</dbReference>
<dbReference type="UniPathway" id="UPA00253">
    <property type="reaction ID" value="UER00334"/>
</dbReference>
<dbReference type="SUPFAM" id="SSF52402">
    <property type="entry name" value="Adenine nucleotide alpha hydrolases-like"/>
    <property type="match status" value="1"/>
</dbReference>
<keyword evidence="3 7" id="KW-0436">Ligase</keyword>
<feature type="binding site" evidence="7">
    <location>
        <begin position="388"/>
        <end position="395"/>
    </location>
    <ligand>
        <name>ATP</name>
        <dbReference type="ChEBI" id="CHEBI:30616"/>
    </ligand>
</feature>
<comment type="catalytic activity">
    <reaction evidence="7 8">
        <text>deamido-NAD(+) + L-glutamine + ATP + H2O = L-glutamate + AMP + diphosphate + NAD(+) + H(+)</text>
        <dbReference type="Rhea" id="RHEA:24384"/>
        <dbReference type="ChEBI" id="CHEBI:15377"/>
        <dbReference type="ChEBI" id="CHEBI:15378"/>
        <dbReference type="ChEBI" id="CHEBI:29985"/>
        <dbReference type="ChEBI" id="CHEBI:30616"/>
        <dbReference type="ChEBI" id="CHEBI:33019"/>
        <dbReference type="ChEBI" id="CHEBI:57540"/>
        <dbReference type="ChEBI" id="CHEBI:58359"/>
        <dbReference type="ChEBI" id="CHEBI:58437"/>
        <dbReference type="ChEBI" id="CHEBI:456215"/>
        <dbReference type="EC" id="6.3.5.1"/>
    </reaction>
</comment>
<evidence type="ECO:0000259" key="10">
    <source>
        <dbReference type="PROSITE" id="PS50263"/>
    </source>
</evidence>
<dbReference type="GO" id="GO:0005737">
    <property type="term" value="C:cytoplasm"/>
    <property type="evidence" value="ECO:0007669"/>
    <property type="project" value="InterPro"/>
</dbReference>
<dbReference type="PANTHER" id="PTHR23090:SF9">
    <property type="entry name" value="GLUTAMINE-DEPENDENT NAD(+) SYNTHETASE"/>
    <property type="match status" value="1"/>
</dbReference>
<proteinExistence type="inferred from homology"/>
<dbReference type="FunFam" id="3.40.50.620:FF:000155">
    <property type="entry name" value="Glutamine-dependent NAD(+) synthetase"/>
    <property type="match status" value="1"/>
</dbReference>
<evidence type="ECO:0000256" key="7">
    <source>
        <dbReference type="HAMAP-Rule" id="MF_02090"/>
    </source>
</evidence>
<dbReference type="CDD" id="cd07570">
    <property type="entry name" value="GAT_Gln-NAD-synth"/>
    <property type="match status" value="1"/>
</dbReference>
<gene>
    <name evidence="7" type="primary">nadE</name>
    <name evidence="11" type="ORF">FHG66_17455</name>
</gene>
<evidence type="ECO:0000256" key="9">
    <source>
        <dbReference type="SAM" id="MobiDB-lite"/>
    </source>
</evidence>
<dbReference type="GO" id="GO:0008795">
    <property type="term" value="F:NAD+ synthase activity"/>
    <property type="evidence" value="ECO:0007669"/>
    <property type="project" value="UniProtKB-UniRule"/>
</dbReference>
<comment type="similarity">
    <text evidence="2 7 8">In the C-terminal section; belongs to the NAD synthetase family.</text>
</comment>
<dbReference type="Gene3D" id="1.10.10.1140">
    <property type="entry name" value="Glutamine-dependent NAD+ synthetase, C-terminal domain"/>
    <property type="match status" value="1"/>
</dbReference>
<keyword evidence="4 7" id="KW-0547">Nucleotide-binding</keyword>
<dbReference type="HAMAP" id="MF_02090">
    <property type="entry name" value="NadE_glutamine_dep"/>
    <property type="match status" value="1"/>
</dbReference>
<dbReference type="Proteomes" id="UP000305887">
    <property type="component" value="Unassembled WGS sequence"/>
</dbReference>
<comment type="caution">
    <text evidence="11">The sequence shown here is derived from an EMBL/GenBank/DDBJ whole genome shotgun (WGS) entry which is preliminary data.</text>
</comment>
<dbReference type="OrthoDB" id="9760188at2"/>
<feature type="domain" description="CN hydrolase" evidence="10">
    <location>
        <begin position="33"/>
        <end position="298"/>
    </location>
</feature>
<feature type="binding site" evidence="7">
    <location>
        <begin position="512"/>
        <end position="515"/>
    </location>
    <ligand>
        <name>deamido-NAD(+)</name>
        <dbReference type="ChEBI" id="CHEBI:58437"/>
        <note>ligand shared between two neighboring subunits</note>
    </ligand>
</feature>
<dbReference type="Gene3D" id="3.60.110.10">
    <property type="entry name" value="Carbon-nitrogen hydrolase"/>
    <property type="match status" value="1"/>
</dbReference>
<dbReference type="InterPro" id="IPR022310">
    <property type="entry name" value="NAD/GMP_synthase"/>
</dbReference>
<feature type="region of interest" description="Disordered" evidence="9">
    <location>
        <begin position="1"/>
        <end position="23"/>
    </location>
</feature>
<dbReference type="GO" id="GO:0004359">
    <property type="term" value="F:glutaminase activity"/>
    <property type="evidence" value="ECO:0007669"/>
    <property type="project" value="InterPro"/>
</dbReference>
<dbReference type="InterPro" id="IPR003694">
    <property type="entry name" value="NAD_synthase"/>
</dbReference>
<dbReference type="PROSITE" id="PS50263">
    <property type="entry name" value="CN_HYDROLASE"/>
    <property type="match status" value="1"/>
</dbReference>
<keyword evidence="5 7" id="KW-0067">ATP-binding</keyword>
<feature type="active site" description="Proton acceptor; for glutaminase activity" evidence="7">
    <location>
        <position position="73"/>
    </location>
</feature>
<comment type="pathway">
    <text evidence="1 7 8">Cofactor biosynthesis; NAD(+) biosynthesis; NAD(+) from deamido-NAD(+) (L-Gln route): step 1/1.</text>
</comment>
<dbReference type="InterPro" id="IPR003010">
    <property type="entry name" value="C-N_Hydrolase"/>
</dbReference>
<dbReference type="PANTHER" id="PTHR23090">
    <property type="entry name" value="NH 3 /GLUTAMINE-DEPENDENT NAD + SYNTHETASE"/>
    <property type="match status" value="1"/>
</dbReference>
<dbReference type="AlphaFoldDB" id="A0A5C4MN25"/>
<dbReference type="GO" id="GO:0009435">
    <property type="term" value="P:NAD+ biosynthetic process"/>
    <property type="evidence" value="ECO:0007669"/>
    <property type="project" value="UniProtKB-UniRule"/>
</dbReference>